<feature type="transmembrane region" description="Helical" evidence="6">
    <location>
        <begin position="266"/>
        <end position="286"/>
    </location>
</feature>
<protein>
    <recommendedName>
        <fullName evidence="6">GDT1 family protein</fullName>
    </recommendedName>
</protein>
<evidence type="ECO:0000256" key="6">
    <source>
        <dbReference type="RuleBase" id="RU365102"/>
    </source>
</evidence>
<dbReference type="GO" id="GO:0016020">
    <property type="term" value="C:membrane"/>
    <property type="evidence" value="ECO:0007669"/>
    <property type="project" value="UniProtKB-SubCell"/>
</dbReference>
<keyword evidence="8" id="KW-1185">Reference proteome</keyword>
<feature type="transmembrane region" description="Helical" evidence="6">
    <location>
        <begin position="234"/>
        <end position="254"/>
    </location>
</feature>
<feature type="transmembrane region" description="Helical" evidence="6">
    <location>
        <begin position="116"/>
        <end position="137"/>
    </location>
</feature>
<evidence type="ECO:0000256" key="4">
    <source>
        <dbReference type="ARBA" id="ARBA00022989"/>
    </source>
</evidence>
<dbReference type="Pfam" id="PF01169">
    <property type="entry name" value="GDT1"/>
    <property type="match status" value="2"/>
</dbReference>
<dbReference type="GO" id="GO:0005384">
    <property type="term" value="F:manganese ion transmembrane transporter activity"/>
    <property type="evidence" value="ECO:0007669"/>
    <property type="project" value="TreeGrafter"/>
</dbReference>
<organism evidence="7 8">
    <name type="scientific">Chrysophaeum taylorii</name>
    <dbReference type="NCBI Taxonomy" id="2483200"/>
    <lineage>
        <taxon>Eukaryota</taxon>
        <taxon>Sar</taxon>
        <taxon>Stramenopiles</taxon>
        <taxon>Ochrophyta</taxon>
        <taxon>Pelagophyceae</taxon>
        <taxon>Pelagomonadales</taxon>
        <taxon>Pelagomonadaceae</taxon>
        <taxon>Chrysophaeum</taxon>
    </lineage>
</organism>
<name>A0AAD7UEM2_9STRA</name>
<keyword evidence="3 6" id="KW-0812">Transmembrane</keyword>
<dbReference type="GO" id="GO:0005794">
    <property type="term" value="C:Golgi apparatus"/>
    <property type="evidence" value="ECO:0007669"/>
    <property type="project" value="TreeGrafter"/>
</dbReference>
<comment type="similarity">
    <text evidence="2 6">Belongs to the GDT1 family.</text>
</comment>
<comment type="subcellular location">
    <subcellularLocation>
        <location evidence="1 6">Membrane</location>
        <topology evidence="1 6">Multi-pass membrane protein</topology>
    </subcellularLocation>
</comment>
<dbReference type="EMBL" id="JAQMWT010000344">
    <property type="protein sequence ID" value="KAJ8603801.1"/>
    <property type="molecule type" value="Genomic_DNA"/>
</dbReference>
<dbReference type="Proteomes" id="UP001230188">
    <property type="component" value="Unassembled WGS sequence"/>
</dbReference>
<keyword evidence="4 6" id="KW-1133">Transmembrane helix</keyword>
<comment type="caution">
    <text evidence="7">The sequence shown here is derived from an EMBL/GenBank/DDBJ whole genome shotgun (WGS) entry which is preliminary data.</text>
</comment>
<evidence type="ECO:0000313" key="8">
    <source>
        <dbReference type="Proteomes" id="UP001230188"/>
    </source>
</evidence>
<evidence type="ECO:0000313" key="7">
    <source>
        <dbReference type="EMBL" id="KAJ8603801.1"/>
    </source>
</evidence>
<dbReference type="AlphaFoldDB" id="A0AAD7UEM2"/>
<dbReference type="GO" id="GO:0032468">
    <property type="term" value="P:Golgi calcium ion homeostasis"/>
    <property type="evidence" value="ECO:0007669"/>
    <property type="project" value="TreeGrafter"/>
</dbReference>
<evidence type="ECO:0000256" key="3">
    <source>
        <dbReference type="ARBA" id="ARBA00022692"/>
    </source>
</evidence>
<dbReference type="PANTHER" id="PTHR12608">
    <property type="entry name" value="TRANSMEMBRANE PROTEIN HTP-1 RELATED"/>
    <property type="match status" value="1"/>
</dbReference>
<accession>A0AAD7UEM2</accession>
<dbReference type="GO" id="GO:0015085">
    <property type="term" value="F:calcium ion transmembrane transporter activity"/>
    <property type="evidence" value="ECO:0007669"/>
    <property type="project" value="TreeGrafter"/>
</dbReference>
<sequence>MGTPRVTSSLSDEPVASFAKQSEAPRRFKVKRAGIGIVPALALLTPTAASAAALEPSTLVAVDGGLIQAFVQATSLIFLSEIGDKTFFIVQCHVTHTSLRSLVRWFETRETCTQGAFLALVLMTIISVVIGQIFHAVPDSFTGGYPVDDYVAIASFVYFGIKSITGALASDTDDGLEEELKSAEEELAKGSVIERTRGKAVALASEAFALTVAAEIGDRSQISTIALSAAQNPYVVAIGACTGHGLATGIAVLGGSFISKYVSEKGVSLIAGVLFLVFAVTTFFGVF</sequence>
<proteinExistence type="inferred from homology"/>
<evidence type="ECO:0000256" key="1">
    <source>
        <dbReference type="ARBA" id="ARBA00004141"/>
    </source>
</evidence>
<evidence type="ECO:0000256" key="2">
    <source>
        <dbReference type="ARBA" id="ARBA00009190"/>
    </source>
</evidence>
<dbReference type="GO" id="GO:0032472">
    <property type="term" value="P:Golgi calcium ion transport"/>
    <property type="evidence" value="ECO:0007669"/>
    <property type="project" value="TreeGrafter"/>
</dbReference>
<reference evidence="7" key="1">
    <citation type="submission" date="2023-01" db="EMBL/GenBank/DDBJ databases">
        <title>Metagenome sequencing of chrysophaentin producing Chrysophaeum taylorii.</title>
        <authorList>
            <person name="Davison J."/>
            <person name="Bewley C."/>
        </authorList>
    </citation>
    <scope>NUCLEOTIDE SEQUENCE</scope>
    <source>
        <strain evidence="7">NIES-1699</strain>
    </source>
</reference>
<evidence type="ECO:0000256" key="5">
    <source>
        <dbReference type="ARBA" id="ARBA00023136"/>
    </source>
</evidence>
<gene>
    <name evidence="7" type="ORF">CTAYLR_000214</name>
</gene>
<keyword evidence="5 6" id="KW-0472">Membrane</keyword>
<comment type="caution">
    <text evidence="6">Lacks conserved residue(s) required for the propagation of feature annotation.</text>
</comment>
<dbReference type="InterPro" id="IPR001727">
    <property type="entry name" value="GDT1-like"/>
</dbReference>
<dbReference type="PANTHER" id="PTHR12608:SF6">
    <property type="entry name" value="PROTEIN PAM71, CHLOROPLASTIC"/>
    <property type="match status" value="1"/>
</dbReference>